<comment type="caution">
    <text evidence="1">The sequence shown here is derived from an EMBL/GenBank/DDBJ whole genome shotgun (WGS) entry which is preliminary data.</text>
</comment>
<evidence type="ECO:0000313" key="2">
    <source>
        <dbReference type="Proteomes" id="UP000831701"/>
    </source>
</evidence>
<evidence type="ECO:0000313" key="1">
    <source>
        <dbReference type="EMBL" id="KAI3356300.1"/>
    </source>
</evidence>
<accession>A0ACB8VKV6</accession>
<proteinExistence type="predicted"/>
<dbReference type="Proteomes" id="UP000831701">
    <property type="component" value="Chromosome 20"/>
</dbReference>
<gene>
    <name evidence="1" type="ORF">L3Q82_017196</name>
</gene>
<organism evidence="1 2">
    <name type="scientific">Scortum barcoo</name>
    <name type="common">barcoo grunter</name>
    <dbReference type="NCBI Taxonomy" id="214431"/>
    <lineage>
        <taxon>Eukaryota</taxon>
        <taxon>Metazoa</taxon>
        <taxon>Chordata</taxon>
        <taxon>Craniata</taxon>
        <taxon>Vertebrata</taxon>
        <taxon>Euteleostomi</taxon>
        <taxon>Actinopterygii</taxon>
        <taxon>Neopterygii</taxon>
        <taxon>Teleostei</taxon>
        <taxon>Neoteleostei</taxon>
        <taxon>Acanthomorphata</taxon>
        <taxon>Eupercaria</taxon>
        <taxon>Centrarchiformes</taxon>
        <taxon>Terapontoidei</taxon>
        <taxon>Terapontidae</taxon>
        <taxon>Scortum</taxon>
    </lineage>
</organism>
<protein>
    <submittedName>
        <fullName evidence="1">Uncharacterized protein</fullName>
    </submittedName>
</protein>
<name>A0ACB8VKV6_9TELE</name>
<reference evidence="1" key="1">
    <citation type="submission" date="2022-04" db="EMBL/GenBank/DDBJ databases">
        <title>Jade perch genome.</title>
        <authorList>
            <person name="Chao B."/>
        </authorList>
    </citation>
    <scope>NUCLEOTIDE SEQUENCE</scope>
    <source>
        <strain evidence="1">CB-2022</strain>
    </source>
</reference>
<keyword evidence="2" id="KW-1185">Reference proteome</keyword>
<sequence length="708" mass="77867">MIRIMTSEHVCLLRRPVPPKRFPPVMKTPPALRPSGAVMSSMFQHQVDPGPRGSSRQEVDTPVPRAAPPTPLLPDTSPPLMDRITEGFPRKPPRSQRQNPLLRLLQSETRFMAPPPIFCLNDFLQRPDGAGLCRSDTNQRPQMEVCSRTRESRYEPGPGLTRSSLTRLRLLWSLVVPCAYLTLVLTLVLLLVLLGVRLWLQGRRRSRRIRDGGPSVAFFHPYCHAGGGGERVLWCSLRALMNRYGSESCQGPGLSPSPGPGLDPLTACVCIILQHRGVSFVVYTGDQGVSGEQILEGARRRFNVTLPRPISFVFLRHRSLVEAASCPHFTLLGQSAGSMFLGWEALTAAFVPDLFVDSMGFAFTLPIFRYLGGCKVASYVHYPTVSTDMLSVVRERSPRFNNADFISRNPLLSALKVVYYCCFALLYGLAGSCSDVIMVNSTWTLGHILALWRSPSRTSIVYPPCDVRAFLDVPLEEEEDEDKAEEGWEELGRELGSEEEGGGGDRKCHFIGRVGGSVQARERPPAADPSVSQTAAEERGGAGGAGVPAAGADWWMQEPGGRGEGADAARTLRGAHSACVRPMRRLQTKRRPFDELKRELVDATMHHRPAHHCVSVVECMAAGTIVLAHKSGGPKLDIVVPFEGGQTGFLADSEDSYAAAMETILGLSPSARLEIRRNAQRSVERFSDQEFEACFLATMEPLMGKLER</sequence>
<dbReference type="EMBL" id="CM041550">
    <property type="protein sequence ID" value="KAI3356300.1"/>
    <property type="molecule type" value="Genomic_DNA"/>
</dbReference>